<evidence type="ECO:0000313" key="3">
    <source>
        <dbReference type="EMBL" id="EAY09787.1"/>
    </source>
</evidence>
<accession>A2EC12</accession>
<feature type="compositionally biased region" description="Basic and acidic residues" evidence="1">
    <location>
        <begin position="920"/>
        <end position="933"/>
    </location>
</feature>
<dbReference type="RefSeq" id="XP_001322010.1">
    <property type="nucleotide sequence ID" value="XM_001321975.1"/>
</dbReference>
<gene>
    <name evidence="3" type="ORF">TVAG_137770</name>
</gene>
<reference evidence="3" key="2">
    <citation type="journal article" date="2007" name="Science">
        <title>Draft genome sequence of the sexually transmitted pathogen Trichomonas vaginalis.</title>
        <authorList>
            <person name="Carlton J.M."/>
            <person name="Hirt R.P."/>
            <person name="Silva J.C."/>
            <person name="Delcher A.L."/>
            <person name="Schatz M."/>
            <person name="Zhao Q."/>
            <person name="Wortman J.R."/>
            <person name="Bidwell S.L."/>
            <person name="Alsmark U.C.M."/>
            <person name="Besteiro S."/>
            <person name="Sicheritz-Ponten T."/>
            <person name="Noel C.J."/>
            <person name="Dacks J.B."/>
            <person name="Foster P.G."/>
            <person name="Simillion C."/>
            <person name="Van de Peer Y."/>
            <person name="Miranda-Saavedra D."/>
            <person name="Barton G.J."/>
            <person name="Westrop G.D."/>
            <person name="Mueller S."/>
            <person name="Dessi D."/>
            <person name="Fiori P.L."/>
            <person name="Ren Q."/>
            <person name="Paulsen I."/>
            <person name="Zhang H."/>
            <person name="Bastida-Corcuera F.D."/>
            <person name="Simoes-Barbosa A."/>
            <person name="Brown M.T."/>
            <person name="Hayes R.D."/>
            <person name="Mukherjee M."/>
            <person name="Okumura C.Y."/>
            <person name="Schneider R."/>
            <person name="Smith A.J."/>
            <person name="Vanacova S."/>
            <person name="Villalvazo M."/>
            <person name="Haas B.J."/>
            <person name="Pertea M."/>
            <person name="Feldblyum T.V."/>
            <person name="Utterback T.R."/>
            <person name="Shu C.L."/>
            <person name="Osoegawa K."/>
            <person name="de Jong P.J."/>
            <person name="Hrdy I."/>
            <person name="Horvathova L."/>
            <person name="Zubacova Z."/>
            <person name="Dolezal P."/>
            <person name="Malik S.B."/>
            <person name="Logsdon J.M. Jr."/>
            <person name="Henze K."/>
            <person name="Gupta A."/>
            <person name="Wang C.C."/>
            <person name="Dunne R.L."/>
            <person name="Upcroft J.A."/>
            <person name="Upcroft P."/>
            <person name="White O."/>
            <person name="Salzberg S.L."/>
            <person name="Tang P."/>
            <person name="Chiu C.-H."/>
            <person name="Lee Y.-S."/>
            <person name="Embley T.M."/>
            <person name="Coombs G.H."/>
            <person name="Mottram J.C."/>
            <person name="Tachezy J."/>
            <person name="Fraser-Liggett C.M."/>
            <person name="Johnson P.J."/>
        </authorList>
    </citation>
    <scope>NUCLEOTIDE SEQUENCE [LARGE SCALE GENOMIC DNA]</scope>
    <source>
        <strain evidence="3">G3</strain>
    </source>
</reference>
<protein>
    <submittedName>
        <fullName evidence="3">Uncharacterized protein</fullName>
    </submittedName>
</protein>
<dbReference type="VEuPathDB" id="TrichDB:TVAG_137770"/>
<keyword evidence="2" id="KW-0812">Transmembrane</keyword>
<keyword evidence="2" id="KW-1133">Transmembrane helix</keyword>
<evidence type="ECO:0000256" key="2">
    <source>
        <dbReference type="SAM" id="Phobius"/>
    </source>
</evidence>
<evidence type="ECO:0000313" key="4">
    <source>
        <dbReference type="Proteomes" id="UP000001542"/>
    </source>
</evidence>
<dbReference type="InParanoid" id="A2EC12"/>
<feature type="transmembrane region" description="Helical" evidence="2">
    <location>
        <begin position="889"/>
        <end position="910"/>
    </location>
</feature>
<dbReference type="KEGG" id="tva:4767714"/>
<organism evidence="3 4">
    <name type="scientific">Trichomonas vaginalis (strain ATCC PRA-98 / G3)</name>
    <dbReference type="NCBI Taxonomy" id="412133"/>
    <lineage>
        <taxon>Eukaryota</taxon>
        <taxon>Metamonada</taxon>
        <taxon>Parabasalia</taxon>
        <taxon>Trichomonadida</taxon>
        <taxon>Trichomonadidae</taxon>
        <taxon>Trichomonas</taxon>
    </lineage>
</organism>
<keyword evidence="4" id="KW-1185">Reference proteome</keyword>
<sequence>MNRISFFALRASSKFIECTESKVWTEEFDSTNVIEISVQKYNTSIIFHTVSGFEAHVYDSFGEYIGYMSDDSHTIVNFGNQIGSIFVHKTGETTNVCFSSIIYSDYDNAKYCSQYITTNIVDHSYKFGGSLSDEPDVAIMKGNFICAWITSPNAESFSVSETQFEKITIPNSVLLIINASSSVNSLTTITPTLVSSTQTTNNFYSSYFALQSSFIRNGEIIRDVTDTVSEKITVTSSNRVILKLSNSLVVYFHEISGDTIVYDPTGSSIATLTTTHPSFETGYSSEYKIIISNINSATVSYSAFLVDGKCESTIINSKYSLINSEFSTKTLCILYPAQNPITITSPSHLSFTIYRPNENLITNSELLLTNTRTCMIYIADLATTTNVNIEVSQITTEETIKFYSLFYPTYTSTLIEPGVQTITSTTTTVTIDKQLVYNTVELKLGQIYKLDFTTSNYTLFFTNPSSSIHYAILSNGTKIYFNQFIDFGNNIGSVYFQLPYCPNTGTIVYSAAQLTTPYKLITNEMKPFSIINPTLSSTRNISMMYSTGFSYWIISDSVFSINIQSKPGIQPDYMDLYWEEGEEQSFLVKETSLSYKAKSFLLQIKFNDIELADYYIITFSNDIKPISSITSFYYNPNSTTEINPRQYKEELITYKILNTWNIQMFTNKIKTKFILDRLQASFVIHDNQYNGKAYYLNNTLIGNFSYDENQYGAFFPHGGYVVLDSSLDIIHVSSMFPYLMDKTCRRFGISNIPYTTFSILNKDLNSNFTVKSGMNEITTCYWFSFPDSTPTDISAELYIRDKISAFTDNSTYINTTIHSYAQQFKSIFIALQTADNSYFGSLYVYHKLNQSKYDTRLSTTFLDTTDGFILTNSKSDPKIGLTRSKTPGILGMIIFLCVTFVVALIAFIIIQLRMMISTRNPHDENSDESHESVPNEINQEEDQVQLNSDDELNIAIQRSLQDHLHLNEIDETIGPQSPPPSNVVAENVELNKNQNPYSIENMNEPDDGTPATTNPFEADEY</sequence>
<dbReference type="Proteomes" id="UP000001542">
    <property type="component" value="Unassembled WGS sequence"/>
</dbReference>
<evidence type="ECO:0000256" key="1">
    <source>
        <dbReference type="SAM" id="MobiDB-lite"/>
    </source>
</evidence>
<keyword evidence="2" id="KW-0472">Membrane</keyword>
<dbReference type="EMBL" id="DS113350">
    <property type="protein sequence ID" value="EAY09787.1"/>
    <property type="molecule type" value="Genomic_DNA"/>
</dbReference>
<dbReference type="AlphaFoldDB" id="A2EC12"/>
<name>A2EC12_TRIV3</name>
<feature type="compositionally biased region" description="Polar residues" evidence="1">
    <location>
        <begin position="990"/>
        <end position="1001"/>
    </location>
</feature>
<proteinExistence type="predicted"/>
<reference evidence="3" key="1">
    <citation type="submission" date="2006-10" db="EMBL/GenBank/DDBJ databases">
        <authorList>
            <person name="Amadeo P."/>
            <person name="Zhao Q."/>
            <person name="Wortman J."/>
            <person name="Fraser-Liggett C."/>
            <person name="Carlton J."/>
        </authorList>
    </citation>
    <scope>NUCLEOTIDE SEQUENCE</scope>
    <source>
        <strain evidence="3">G3</strain>
    </source>
</reference>
<feature type="region of interest" description="Disordered" evidence="1">
    <location>
        <begin position="970"/>
        <end position="1021"/>
    </location>
</feature>
<feature type="region of interest" description="Disordered" evidence="1">
    <location>
        <begin position="920"/>
        <end position="943"/>
    </location>
</feature>
<dbReference type="VEuPathDB" id="TrichDB:TVAGG3_0269330"/>